<protein>
    <submittedName>
        <fullName evidence="2">Uncharacterized protein</fullName>
    </submittedName>
</protein>
<feature type="transmembrane region" description="Helical" evidence="1">
    <location>
        <begin position="6"/>
        <end position="25"/>
    </location>
</feature>
<organism evidence="2">
    <name type="scientific">Dunaliella tertiolecta</name>
    <name type="common">Green alga</name>
    <dbReference type="NCBI Taxonomy" id="3047"/>
    <lineage>
        <taxon>Eukaryota</taxon>
        <taxon>Viridiplantae</taxon>
        <taxon>Chlorophyta</taxon>
        <taxon>core chlorophytes</taxon>
        <taxon>Chlorophyceae</taxon>
        <taxon>CS clade</taxon>
        <taxon>Chlamydomonadales</taxon>
        <taxon>Dunaliellaceae</taxon>
        <taxon>Dunaliella</taxon>
    </lineage>
</organism>
<keyword evidence="1" id="KW-0472">Membrane</keyword>
<gene>
    <name evidence="2" type="ORF">DTER00134_LOCUS647</name>
</gene>
<dbReference type="Gene3D" id="1.25.40.10">
    <property type="entry name" value="Tetratricopeptide repeat domain"/>
    <property type="match status" value="1"/>
</dbReference>
<proteinExistence type="predicted"/>
<dbReference type="InterPro" id="IPR011990">
    <property type="entry name" value="TPR-like_helical_dom_sf"/>
</dbReference>
<keyword evidence="1" id="KW-0812">Transmembrane</keyword>
<evidence type="ECO:0000256" key="1">
    <source>
        <dbReference type="SAM" id="Phobius"/>
    </source>
</evidence>
<keyword evidence="1" id="KW-1133">Transmembrane helix</keyword>
<evidence type="ECO:0000313" key="2">
    <source>
        <dbReference type="EMBL" id="CAE0485608.1"/>
    </source>
</evidence>
<dbReference type="AlphaFoldDB" id="A0A7S3QKD1"/>
<sequence length="350" mass="40214">MSLFHPTVYLVIAIIVLGILLYALWSKYKVQTRLGQHYAMVSLKLSAIPKSSPTRQRLEAARACFDEGWQVLSTAEKPYNLMKGFAQAVEIDELACSWKKNYLEKMEQMQLIGDFFELPSRNDTEKYYSMLTEAYLVVILYTVLSSYDKQEQDVAEDYKVVKSRMDVCVQLQKNNPMVYKLRADFCMRLGAVADEKLIEKDLETAIRLAEADEDGRTLSCPGVDSKQQRLFVLTWCHHQLGCLARKTQNLPRAKEHFELAIKYADPHYFGLAYCYFCLCIITLMSIKKAEPEERPGITLQAINIFQDGVAAEKRTLRYLPMIRDIELPRKLAKELIKRFTKGLPTAGDGF</sequence>
<accession>A0A7S3QKD1</accession>
<reference evidence="2" key="1">
    <citation type="submission" date="2021-01" db="EMBL/GenBank/DDBJ databases">
        <authorList>
            <person name="Corre E."/>
            <person name="Pelletier E."/>
            <person name="Niang G."/>
            <person name="Scheremetjew M."/>
            <person name="Finn R."/>
            <person name="Kale V."/>
            <person name="Holt S."/>
            <person name="Cochrane G."/>
            <person name="Meng A."/>
            <person name="Brown T."/>
            <person name="Cohen L."/>
        </authorList>
    </citation>
    <scope>NUCLEOTIDE SEQUENCE</scope>
    <source>
        <strain evidence="2">CCMP1320</strain>
    </source>
</reference>
<feature type="transmembrane region" description="Helical" evidence="1">
    <location>
        <begin position="267"/>
        <end position="286"/>
    </location>
</feature>
<name>A0A7S3QKD1_DUNTE</name>
<dbReference type="EMBL" id="HBIP01001511">
    <property type="protein sequence ID" value="CAE0485608.1"/>
    <property type="molecule type" value="Transcribed_RNA"/>
</dbReference>